<dbReference type="PANTHER" id="PTHR45138:SF9">
    <property type="entry name" value="DIGUANYLATE CYCLASE DGCM-RELATED"/>
    <property type="match status" value="1"/>
</dbReference>
<gene>
    <name evidence="7" type="ORF">FHR99_000671</name>
</gene>
<evidence type="ECO:0000313" key="7">
    <source>
        <dbReference type="EMBL" id="MBB3046435.1"/>
    </source>
</evidence>
<dbReference type="EMBL" id="JACHWY010000001">
    <property type="protein sequence ID" value="MBB3046435.1"/>
    <property type="molecule type" value="Genomic_DNA"/>
</dbReference>
<dbReference type="AlphaFoldDB" id="A0A7W4W2U9"/>
<comment type="caution">
    <text evidence="7">The sequence shown here is derived from an EMBL/GenBank/DDBJ whole genome shotgun (WGS) entry which is preliminary data.</text>
</comment>
<dbReference type="InterPro" id="IPR050469">
    <property type="entry name" value="Diguanylate_Cyclase"/>
</dbReference>
<feature type="domain" description="GGDEF" evidence="6">
    <location>
        <begin position="225"/>
        <end position="354"/>
    </location>
</feature>
<proteinExistence type="predicted"/>
<dbReference type="InterPro" id="IPR043128">
    <property type="entry name" value="Rev_trsase/Diguanyl_cyclase"/>
</dbReference>
<dbReference type="EC" id="2.7.7.65" evidence="2"/>
<dbReference type="SUPFAM" id="SSF55073">
    <property type="entry name" value="Nucleotide cyclase"/>
    <property type="match status" value="1"/>
</dbReference>
<protein>
    <recommendedName>
        <fullName evidence="2">diguanylate cyclase</fullName>
        <ecNumber evidence="2">2.7.7.65</ecNumber>
    </recommendedName>
</protein>
<evidence type="ECO:0000256" key="4">
    <source>
        <dbReference type="SAM" id="Coils"/>
    </source>
</evidence>
<dbReference type="Pfam" id="PF00990">
    <property type="entry name" value="GGDEF"/>
    <property type="match status" value="1"/>
</dbReference>
<keyword evidence="5" id="KW-0472">Membrane</keyword>
<evidence type="ECO:0000256" key="1">
    <source>
        <dbReference type="ARBA" id="ARBA00001946"/>
    </source>
</evidence>
<reference evidence="7 8" key="1">
    <citation type="submission" date="2020-08" db="EMBL/GenBank/DDBJ databases">
        <title>Genomic Encyclopedia of Type Strains, Phase III (KMG-III): the genomes of soil and plant-associated and newly described type strains.</title>
        <authorList>
            <person name="Whitman W."/>
        </authorList>
    </citation>
    <scope>NUCLEOTIDE SEQUENCE [LARGE SCALE GENOMIC DNA]</scope>
    <source>
        <strain evidence="7 8">CECT 8654</strain>
    </source>
</reference>
<comment type="cofactor">
    <cofactor evidence="1">
        <name>Mg(2+)</name>
        <dbReference type="ChEBI" id="CHEBI:18420"/>
    </cofactor>
</comment>
<dbReference type="InterPro" id="IPR029787">
    <property type="entry name" value="Nucleotide_cyclase"/>
</dbReference>
<evidence type="ECO:0000256" key="2">
    <source>
        <dbReference type="ARBA" id="ARBA00012528"/>
    </source>
</evidence>
<keyword evidence="8" id="KW-1185">Reference proteome</keyword>
<evidence type="ECO:0000259" key="6">
    <source>
        <dbReference type="PROSITE" id="PS50887"/>
    </source>
</evidence>
<feature type="transmembrane region" description="Helical" evidence="5">
    <location>
        <begin position="78"/>
        <end position="98"/>
    </location>
</feature>
<sequence length="354" mass="39240">MKRLDDLSQLATRETADDIDARRLRYVFNLSTIVGGLVLIFFAFRQLGSEDHRLQLVLIAAAAGVWATFLYVRTTQQVVIGVRIASALVALLSLALVYTGGLENTGLYWVFPLLFIQFIYLGALPGLVVSTLILTATGTLLVNSDAIPASYSYAEMSRAMAALLTLMILAAISEFYRQRSQVDLSTRHTDQVIEAVTDPLTGLTNRRFLDGFFYPECRRQESSHFPLAVITCDIDNFKAINDKHGHQRGDEVLVQVSTLLRESLRGSDVVSRVGGEEFLIMAQRAKRKSAADIAEKLRQRIENLEIEGLPEGISASFGVVVADHYSELKAALLNADQNLYRAKNEGRNRVVADQ</sequence>
<feature type="coiled-coil region" evidence="4">
    <location>
        <begin position="287"/>
        <end position="345"/>
    </location>
</feature>
<organism evidence="7 8">
    <name type="scientific">Litorivivens lipolytica</name>
    <dbReference type="NCBI Taxonomy" id="1524264"/>
    <lineage>
        <taxon>Bacteria</taxon>
        <taxon>Pseudomonadati</taxon>
        <taxon>Pseudomonadota</taxon>
        <taxon>Gammaproteobacteria</taxon>
        <taxon>Litorivivens</taxon>
    </lineage>
</organism>
<feature type="transmembrane region" description="Helical" evidence="5">
    <location>
        <begin position="110"/>
        <end position="136"/>
    </location>
</feature>
<dbReference type="PROSITE" id="PS50887">
    <property type="entry name" value="GGDEF"/>
    <property type="match status" value="1"/>
</dbReference>
<name>A0A7W4W2U9_9GAMM</name>
<feature type="transmembrane region" description="Helical" evidence="5">
    <location>
        <begin position="56"/>
        <end position="72"/>
    </location>
</feature>
<dbReference type="GO" id="GO:0052621">
    <property type="term" value="F:diguanylate cyclase activity"/>
    <property type="evidence" value="ECO:0007669"/>
    <property type="project" value="UniProtKB-EC"/>
</dbReference>
<keyword evidence="4" id="KW-0175">Coiled coil</keyword>
<dbReference type="NCBIfam" id="TIGR00254">
    <property type="entry name" value="GGDEF"/>
    <property type="match status" value="1"/>
</dbReference>
<feature type="transmembrane region" description="Helical" evidence="5">
    <location>
        <begin position="26"/>
        <end position="44"/>
    </location>
</feature>
<dbReference type="FunFam" id="3.30.70.270:FF:000001">
    <property type="entry name" value="Diguanylate cyclase domain protein"/>
    <property type="match status" value="1"/>
</dbReference>
<dbReference type="SMART" id="SM00267">
    <property type="entry name" value="GGDEF"/>
    <property type="match status" value="1"/>
</dbReference>
<keyword evidence="5" id="KW-1133">Transmembrane helix</keyword>
<dbReference type="Proteomes" id="UP000537130">
    <property type="component" value="Unassembled WGS sequence"/>
</dbReference>
<feature type="transmembrane region" description="Helical" evidence="5">
    <location>
        <begin position="156"/>
        <end position="176"/>
    </location>
</feature>
<evidence type="ECO:0000313" key="8">
    <source>
        <dbReference type="Proteomes" id="UP000537130"/>
    </source>
</evidence>
<dbReference type="Gene3D" id="3.30.70.270">
    <property type="match status" value="1"/>
</dbReference>
<dbReference type="InterPro" id="IPR000160">
    <property type="entry name" value="GGDEF_dom"/>
</dbReference>
<dbReference type="CDD" id="cd01949">
    <property type="entry name" value="GGDEF"/>
    <property type="match status" value="1"/>
</dbReference>
<evidence type="ECO:0000256" key="3">
    <source>
        <dbReference type="ARBA" id="ARBA00034247"/>
    </source>
</evidence>
<evidence type="ECO:0000256" key="5">
    <source>
        <dbReference type="SAM" id="Phobius"/>
    </source>
</evidence>
<keyword evidence="5" id="KW-0812">Transmembrane</keyword>
<dbReference type="RefSeq" id="WP_183409131.1">
    <property type="nucleotide sequence ID" value="NZ_JACHWY010000001.1"/>
</dbReference>
<comment type="catalytic activity">
    <reaction evidence="3">
        <text>2 GTP = 3',3'-c-di-GMP + 2 diphosphate</text>
        <dbReference type="Rhea" id="RHEA:24898"/>
        <dbReference type="ChEBI" id="CHEBI:33019"/>
        <dbReference type="ChEBI" id="CHEBI:37565"/>
        <dbReference type="ChEBI" id="CHEBI:58805"/>
        <dbReference type="EC" id="2.7.7.65"/>
    </reaction>
</comment>
<accession>A0A7W4W2U9</accession>
<dbReference type="PANTHER" id="PTHR45138">
    <property type="entry name" value="REGULATORY COMPONENTS OF SENSORY TRANSDUCTION SYSTEM"/>
    <property type="match status" value="1"/>
</dbReference>